<evidence type="ECO:0000313" key="2">
    <source>
        <dbReference type="EMBL" id="PQO42683.1"/>
    </source>
</evidence>
<dbReference type="EMBL" id="PUIB01000002">
    <property type="protein sequence ID" value="PQO42683.1"/>
    <property type="molecule type" value="Genomic_DNA"/>
</dbReference>
<proteinExistence type="predicted"/>
<sequence>MVQIRWARFVLLAVGVLSFAQQPIEAAPKASNVLPQTTKSYVSIPNYDQASAHFDETQIGKLMADPVMKPFTEDLKNQIKQKLIAGGVKLGVTLEDLKDVYAGEICFANNQPSGEKSDGVVLTVDVTGKKANVEALLAKITRHQIANGAKQSKVNIAGIQVTKFDLPKEPGEIGPQEAYYVVEQDLLIATDSQPTLTYILEAIAAAKKDNLASLEAFQAVLQRAAAGRMAADYDFEWFVEPFGYAEVIRSQQGGRKKRGTDMLHLLRNQGFDAVKGLGGYVNFIVKKPNLAGEMVHSTFIYAPQDPEAEAGDRFQLGARVLEFPNDKVFQPYNWVPAKLATFLDFRWDIQAAFKYSETIVNEYADDEIFDELIDSLKTDPAGPRVDIVTQIVNNLDTQVCMMVDVKQPITPQSEQRLVAVHLLNAAPVKAAITQIMEQDPNAENHPVGDKYDIWEIHEEEEEIPTLVISGPGFPDAMTTNHHFTSNHAGPKAPKVPNAAVAVMDDWLFFANNKEVIRKAIETRLAGPNATLLGKAPDYVQIETALTGLGSGADSFRHFVRTDEAARVTYELMQQGKMPESESALGKVINQLWSLGQEDETAKRKQEIDASKLPPFAKVEGYLGPSGSFARTEANGWYVSGLMLKK</sequence>
<evidence type="ECO:0000256" key="1">
    <source>
        <dbReference type="SAM" id="SignalP"/>
    </source>
</evidence>
<organism evidence="2 3">
    <name type="scientific">Blastopirellula marina</name>
    <dbReference type="NCBI Taxonomy" id="124"/>
    <lineage>
        <taxon>Bacteria</taxon>
        <taxon>Pseudomonadati</taxon>
        <taxon>Planctomycetota</taxon>
        <taxon>Planctomycetia</taxon>
        <taxon>Pirellulales</taxon>
        <taxon>Pirellulaceae</taxon>
        <taxon>Blastopirellula</taxon>
    </lineage>
</organism>
<protein>
    <recommendedName>
        <fullName evidence="4">DUF3352 domain-containing protein</fullName>
    </recommendedName>
</protein>
<evidence type="ECO:0008006" key="4">
    <source>
        <dbReference type="Google" id="ProtNLM"/>
    </source>
</evidence>
<feature type="signal peptide" evidence="1">
    <location>
        <begin position="1"/>
        <end position="26"/>
    </location>
</feature>
<name>A0A2S8GE34_9BACT</name>
<keyword evidence="1" id="KW-0732">Signal</keyword>
<comment type="caution">
    <text evidence="2">The sequence shown here is derived from an EMBL/GenBank/DDBJ whole genome shotgun (WGS) entry which is preliminary data.</text>
</comment>
<accession>A0A2S8GE34</accession>
<gene>
    <name evidence="2" type="ORF">C5Y98_00585</name>
</gene>
<dbReference type="Proteomes" id="UP000239388">
    <property type="component" value="Unassembled WGS sequence"/>
</dbReference>
<dbReference type="AlphaFoldDB" id="A0A2S8GE34"/>
<evidence type="ECO:0000313" key="3">
    <source>
        <dbReference type="Proteomes" id="UP000239388"/>
    </source>
</evidence>
<reference evidence="2 3" key="1">
    <citation type="submission" date="2018-02" db="EMBL/GenBank/DDBJ databases">
        <title>Comparative genomes isolates from brazilian mangrove.</title>
        <authorList>
            <person name="Araujo J.E."/>
            <person name="Taketani R.G."/>
            <person name="Silva M.C.P."/>
            <person name="Loureco M.V."/>
            <person name="Andreote F.D."/>
        </authorList>
    </citation>
    <scope>NUCLEOTIDE SEQUENCE [LARGE SCALE GENOMIC DNA]</scope>
    <source>
        <strain evidence="2 3">NAP PRIS-MGV</strain>
    </source>
</reference>
<feature type="chain" id="PRO_5015683854" description="DUF3352 domain-containing protein" evidence="1">
    <location>
        <begin position="27"/>
        <end position="645"/>
    </location>
</feature>